<dbReference type="CDD" id="cd00254">
    <property type="entry name" value="LT-like"/>
    <property type="match status" value="1"/>
</dbReference>
<proteinExistence type="inferred from homology"/>
<evidence type="ECO:0000259" key="4">
    <source>
        <dbReference type="Pfam" id="PF01464"/>
    </source>
</evidence>
<dbReference type="SUPFAM" id="SSF53955">
    <property type="entry name" value="Lysozyme-like"/>
    <property type="match status" value="1"/>
</dbReference>
<comment type="similarity">
    <text evidence="2">Belongs to the virb1 family.</text>
</comment>
<dbReference type="Proteomes" id="UP001156694">
    <property type="component" value="Unassembled WGS sequence"/>
</dbReference>
<evidence type="ECO:0000256" key="3">
    <source>
        <dbReference type="SAM" id="SignalP"/>
    </source>
</evidence>
<dbReference type="EMBL" id="BSNN01000001">
    <property type="protein sequence ID" value="GLQ33799.1"/>
    <property type="molecule type" value="Genomic_DNA"/>
</dbReference>
<comment type="similarity">
    <text evidence="1">Belongs to the transglycosylase Slt family.</text>
</comment>
<dbReference type="InterPro" id="IPR008258">
    <property type="entry name" value="Transglycosylase_SLT_dom_1"/>
</dbReference>
<dbReference type="Pfam" id="PF01464">
    <property type="entry name" value="SLT"/>
    <property type="match status" value="1"/>
</dbReference>
<evidence type="ECO:0000256" key="2">
    <source>
        <dbReference type="ARBA" id="ARBA00009387"/>
    </source>
</evidence>
<dbReference type="RefSeq" id="WP_284375049.1">
    <property type="nucleotide sequence ID" value="NZ_BSNN01000001.1"/>
</dbReference>
<evidence type="ECO:0000313" key="5">
    <source>
        <dbReference type="EMBL" id="GLQ33799.1"/>
    </source>
</evidence>
<keyword evidence="3" id="KW-0732">Signal</keyword>
<comment type="caution">
    <text evidence="5">The sequence shown here is derived from an EMBL/GenBank/DDBJ whole genome shotgun (WGS) entry which is preliminary data.</text>
</comment>
<gene>
    <name evidence="5" type="ORF">GCM10007939_00820</name>
</gene>
<dbReference type="InterPro" id="IPR023346">
    <property type="entry name" value="Lysozyme-like_dom_sf"/>
</dbReference>
<protein>
    <submittedName>
        <fullName evidence="5">Murein transglycosylase</fullName>
    </submittedName>
</protein>
<feature type="chain" id="PRO_5045198839" evidence="3">
    <location>
        <begin position="24"/>
        <end position="283"/>
    </location>
</feature>
<evidence type="ECO:0000313" key="6">
    <source>
        <dbReference type="Proteomes" id="UP001156694"/>
    </source>
</evidence>
<feature type="signal peptide" evidence="3">
    <location>
        <begin position="1"/>
        <end position="23"/>
    </location>
</feature>
<sequence length="283" mass="30180">MSLYFRVIGVLCLCFGVVSTALAQETSAKPTFKRVKVENRPVGSKINIQIDPEEQALALAPPENPRPTTLIEDRAPEIGVAPAPVGDLQDWFWSALSPDIKDAAFDRMLTASRQMGNAPKDFYQPSLQSLQTIAVKFGKEILVGSLDTGVSPALILAVIAVESAGKVDAQSKAGAKGLMQLIPDTAARFGVTDSSDPAQNIAGGAAYLGWLLKEFENDPLLALAGYNAGENAVKKNGAVPPYPETRAYVPKVVAAWMVARNLCTSPPVLVTEACIFRAQSLKQ</sequence>
<evidence type="ECO:0000256" key="1">
    <source>
        <dbReference type="ARBA" id="ARBA00007734"/>
    </source>
</evidence>
<dbReference type="Gene3D" id="1.10.530.10">
    <property type="match status" value="1"/>
</dbReference>
<dbReference type="PANTHER" id="PTHR37423:SF2">
    <property type="entry name" value="MEMBRANE-BOUND LYTIC MUREIN TRANSGLYCOSYLASE C"/>
    <property type="match status" value="1"/>
</dbReference>
<dbReference type="PANTHER" id="PTHR37423">
    <property type="entry name" value="SOLUBLE LYTIC MUREIN TRANSGLYCOSYLASE-RELATED"/>
    <property type="match status" value="1"/>
</dbReference>
<keyword evidence="6" id="KW-1185">Reference proteome</keyword>
<name>A0ABQ5VRM0_9RHOB</name>
<feature type="domain" description="Transglycosylase SLT" evidence="4">
    <location>
        <begin position="148"/>
        <end position="237"/>
    </location>
</feature>
<reference evidence="6" key="1">
    <citation type="journal article" date="2019" name="Int. J. Syst. Evol. Microbiol.">
        <title>The Global Catalogue of Microorganisms (GCM) 10K type strain sequencing project: providing services to taxonomists for standard genome sequencing and annotation.</title>
        <authorList>
            <consortium name="The Broad Institute Genomics Platform"/>
            <consortium name="The Broad Institute Genome Sequencing Center for Infectious Disease"/>
            <person name="Wu L."/>
            <person name="Ma J."/>
        </authorList>
    </citation>
    <scope>NUCLEOTIDE SEQUENCE [LARGE SCALE GENOMIC DNA]</scope>
    <source>
        <strain evidence="6">NBRC 110140</strain>
    </source>
</reference>
<organism evidence="5 6">
    <name type="scientific">Amylibacter marinus</name>
    <dbReference type="NCBI Taxonomy" id="1475483"/>
    <lineage>
        <taxon>Bacteria</taxon>
        <taxon>Pseudomonadati</taxon>
        <taxon>Pseudomonadota</taxon>
        <taxon>Alphaproteobacteria</taxon>
        <taxon>Rhodobacterales</taxon>
        <taxon>Paracoccaceae</taxon>
        <taxon>Amylibacter</taxon>
    </lineage>
</organism>
<accession>A0ABQ5VRM0</accession>